<organism evidence="2 3">
    <name type="scientific">Streptomyces avermitilis</name>
    <dbReference type="NCBI Taxonomy" id="33903"/>
    <lineage>
        <taxon>Bacteria</taxon>
        <taxon>Bacillati</taxon>
        <taxon>Actinomycetota</taxon>
        <taxon>Actinomycetes</taxon>
        <taxon>Kitasatosporales</taxon>
        <taxon>Streptomycetaceae</taxon>
        <taxon>Streptomyces</taxon>
    </lineage>
</organism>
<evidence type="ECO:0000313" key="3">
    <source>
        <dbReference type="Proteomes" id="UP000299211"/>
    </source>
</evidence>
<evidence type="ECO:0000313" key="2">
    <source>
        <dbReference type="EMBL" id="GDY72519.1"/>
    </source>
</evidence>
<comment type="caution">
    <text evidence="2">The sequence shown here is derived from an EMBL/GenBank/DDBJ whole genome shotgun (WGS) entry which is preliminary data.</text>
</comment>
<feature type="compositionally biased region" description="Low complexity" evidence="1">
    <location>
        <begin position="15"/>
        <end position="26"/>
    </location>
</feature>
<dbReference type="Proteomes" id="UP000299211">
    <property type="component" value="Unassembled WGS sequence"/>
</dbReference>
<feature type="region of interest" description="Disordered" evidence="1">
    <location>
        <begin position="1"/>
        <end position="72"/>
    </location>
</feature>
<dbReference type="AlphaFoldDB" id="A0A4D4MM13"/>
<accession>A0A4D4MM13</accession>
<reference evidence="2 3" key="1">
    <citation type="submission" date="2019-04" db="EMBL/GenBank/DDBJ databases">
        <title>Draft genome sequences of Streptomyces avermitilis ATCC 31267.</title>
        <authorList>
            <person name="Komaki H."/>
            <person name="Tamura T."/>
            <person name="Hosoyama A."/>
        </authorList>
    </citation>
    <scope>NUCLEOTIDE SEQUENCE [LARGE SCALE GENOMIC DNA]</scope>
    <source>
        <strain evidence="2 3">ATCC 31267</strain>
    </source>
</reference>
<evidence type="ECO:0000256" key="1">
    <source>
        <dbReference type="SAM" id="MobiDB-lite"/>
    </source>
</evidence>
<sequence length="72" mass="6881">MDDVGAVFGDRRGDAAAGEGDADLGVAGSGREGTRTTRHGARASGPCPAKGAPPCPSDVGDLGEAGATTRGA</sequence>
<name>A0A4D4MM13_STRAX</name>
<protein>
    <submittedName>
        <fullName evidence="2">Uncharacterized protein</fullName>
    </submittedName>
</protein>
<proteinExistence type="predicted"/>
<gene>
    <name evidence="2" type="ORF">SAV31267_020040</name>
</gene>
<dbReference type="EMBL" id="BJHY01000001">
    <property type="protein sequence ID" value="GDY72519.1"/>
    <property type="molecule type" value="Genomic_DNA"/>
</dbReference>